<keyword evidence="1" id="KW-1003">Cell membrane</keyword>
<name>A0ABU2NYG6_9ACTN</name>
<reference evidence="15" key="1">
    <citation type="submission" date="2023-07" db="EMBL/GenBank/DDBJ databases">
        <title>30 novel species of actinomycetes from the DSMZ collection.</title>
        <authorList>
            <person name="Nouioui I."/>
        </authorList>
    </citation>
    <scope>NUCLEOTIDE SEQUENCE [LARGE SCALE GENOMIC DNA]</scope>
    <source>
        <strain evidence="15">DSM 42041</strain>
    </source>
</reference>
<evidence type="ECO:0000256" key="8">
    <source>
        <dbReference type="ARBA" id="ARBA00023049"/>
    </source>
</evidence>
<evidence type="ECO:0000256" key="4">
    <source>
        <dbReference type="ARBA" id="ARBA00022723"/>
    </source>
</evidence>
<keyword evidence="7 12" id="KW-1133">Transmembrane helix</keyword>
<evidence type="ECO:0000256" key="2">
    <source>
        <dbReference type="ARBA" id="ARBA00022670"/>
    </source>
</evidence>
<comment type="caution">
    <text evidence="14">The sequence shown here is derived from an EMBL/GenBank/DDBJ whole genome shotgun (WGS) entry which is preliminary data.</text>
</comment>
<feature type="compositionally biased region" description="Pro residues" evidence="11">
    <location>
        <begin position="1"/>
        <end position="10"/>
    </location>
</feature>
<feature type="compositionally biased region" description="Low complexity" evidence="11">
    <location>
        <begin position="30"/>
        <end position="52"/>
    </location>
</feature>
<evidence type="ECO:0000256" key="3">
    <source>
        <dbReference type="ARBA" id="ARBA00022692"/>
    </source>
</evidence>
<dbReference type="PANTHER" id="PTHR43221">
    <property type="entry name" value="PROTEASE HTPX"/>
    <property type="match status" value="1"/>
</dbReference>
<comment type="similarity">
    <text evidence="10">Belongs to the peptidase M48 family.</text>
</comment>
<feature type="transmembrane region" description="Helical" evidence="12">
    <location>
        <begin position="108"/>
        <end position="127"/>
    </location>
</feature>
<feature type="region of interest" description="Disordered" evidence="11">
    <location>
        <begin position="1"/>
        <end position="86"/>
    </location>
</feature>
<sequence>MTHPPEPPVYPGEEPVGPSAGGAAGPPVYPSGAPTYPADGPAYPGAEPTYPAGGPPPAYPVAASDRPPVEGPSAPAPGPDEDDLDFQQGRLHLGATQRRADAATWSSLVFQLPAFVISLVLVSLLAYLVFDSLAWLFVLAWLASGALVFHRPTESAFARQVLRLRYPTPQERARLEPVWTEVTRRAGVYGSTYELWIDERDAVNAMASAGHIVGVTGRSLRTLPNSQLAAVLAHELGHHTSGHAWSTLLGYWYGLPARGAWAAARGVTFKLLHGSGSAPLAGGCLMLMLGCGILSLLISAWWLVLPAAIAPFALAWASRKAELSADEHAAKLGFAPMLAEVLKQEYEAEQAAAATPPPSAEPQAPPGPYGRPGPHHVPGPYGPPGQYGGPPPHVPHQRPQPKTPQPPSGLVRLLTTHPEYHTRLHHLQPYLDGPG</sequence>
<dbReference type="Gene3D" id="3.30.2010.10">
    <property type="entry name" value="Metalloproteases ('zincins'), catalytic domain"/>
    <property type="match status" value="1"/>
</dbReference>
<evidence type="ECO:0000259" key="13">
    <source>
        <dbReference type="Pfam" id="PF01435"/>
    </source>
</evidence>
<dbReference type="PANTHER" id="PTHR43221:SF2">
    <property type="entry name" value="PROTEASE HTPX HOMOLOG"/>
    <property type="match status" value="1"/>
</dbReference>
<evidence type="ECO:0000256" key="9">
    <source>
        <dbReference type="ARBA" id="ARBA00023136"/>
    </source>
</evidence>
<dbReference type="RefSeq" id="WP_311675655.1">
    <property type="nucleotide sequence ID" value="NZ_JAVREQ010000029.1"/>
</dbReference>
<keyword evidence="4" id="KW-0479">Metal-binding</keyword>
<proteinExistence type="inferred from homology"/>
<evidence type="ECO:0000256" key="5">
    <source>
        <dbReference type="ARBA" id="ARBA00022801"/>
    </source>
</evidence>
<feature type="transmembrane region" description="Helical" evidence="12">
    <location>
        <begin position="133"/>
        <end position="150"/>
    </location>
</feature>
<keyword evidence="6 10" id="KW-0862">Zinc</keyword>
<evidence type="ECO:0000256" key="10">
    <source>
        <dbReference type="RuleBase" id="RU003983"/>
    </source>
</evidence>
<dbReference type="EMBL" id="JAVREQ010000029">
    <property type="protein sequence ID" value="MDT0382035.1"/>
    <property type="molecule type" value="Genomic_DNA"/>
</dbReference>
<keyword evidence="5 10" id="KW-0378">Hydrolase</keyword>
<feature type="compositionally biased region" description="Pro residues" evidence="11">
    <location>
        <begin position="355"/>
        <end position="394"/>
    </location>
</feature>
<organism evidence="14 15">
    <name type="scientific">Streptomyces hazeniae</name>
    <dbReference type="NCBI Taxonomy" id="3075538"/>
    <lineage>
        <taxon>Bacteria</taxon>
        <taxon>Bacillati</taxon>
        <taxon>Actinomycetota</taxon>
        <taxon>Actinomycetes</taxon>
        <taxon>Kitasatosporales</taxon>
        <taxon>Streptomycetaceae</taxon>
        <taxon>Streptomyces</taxon>
    </lineage>
</organism>
<keyword evidence="15" id="KW-1185">Reference proteome</keyword>
<evidence type="ECO:0000256" key="1">
    <source>
        <dbReference type="ARBA" id="ARBA00022475"/>
    </source>
</evidence>
<dbReference type="EC" id="3.4.24.-" evidence="14"/>
<feature type="transmembrane region" description="Helical" evidence="12">
    <location>
        <begin position="280"/>
        <end position="304"/>
    </location>
</feature>
<feature type="region of interest" description="Disordered" evidence="11">
    <location>
        <begin position="348"/>
        <end position="435"/>
    </location>
</feature>
<evidence type="ECO:0000256" key="7">
    <source>
        <dbReference type="ARBA" id="ARBA00022989"/>
    </source>
</evidence>
<dbReference type="GO" id="GO:0008237">
    <property type="term" value="F:metallopeptidase activity"/>
    <property type="evidence" value="ECO:0007669"/>
    <property type="project" value="UniProtKB-KW"/>
</dbReference>
<evidence type="ECO:0000256" key="12">
    <source>
        <dbReference type="SAM" id="Phobius"/>
    </source>
</evidence>
<accession>A0ABU2NYG6</accession>
<protein>
    <submittedName>
        <fullName evidence="14">M48 family metalloprotease</fullName>
        <ecNumber evidence="14">3.4.24.-</ecNumber>
    </submittedName>
</protein>
<dbReference type="InterPro" id="IPR050083">
    <property type="entry name" value="HtpX_protease"/>
</dbReference>
<dbReference type="Proteomes" id="UP001183414">
    <property type="component" value="Unassembled WGS sequence"/>
</dbReference>
<evidence type="ECO:0000256" key="6">
    <source>
        <dbReference type="ARBA" id="ARBA00022833"/>
    </source>
</evidence>
<evidence type="ECO:0000313" key="15">
    <source>
        <dbReference type="Proteomes" id="UP001183414"/>
    </source>
</evidence>
<dbReference type="Pfam" id="PF01435">
    <property type="entry name" value="Peptidase_M48"/>
    <property type="match status" value="1"/>
</dbReference>
<keyword evidence="8 10" id="KW-0482">Metalloprotease</keyword>
<keyword evidence="2 10" id="KW-0645">Protease</keyword>
<evidence type="ECO:0000313" key="14">
    <source>
        <dbReference type="EMBL" id="MDT0382035.1"/>
    </source>
</evidence>
<dbReference type="InterPro" id="IPR001915">
    <property type="entry name" value="Peptidase_M48"/>
</dbReference>
<feature type="domain" description="Peptidase M48" evidence="13">
    <location>
        <begin position="169"/>
        <end position="428"/>
    </location>
</feature>
<keyword evidence="3 12" id="KW-0812">Transmembrane</keyword>
<keyword evidence="9 12" id="KW-0472">Membrane</keyword>
<comment type="cofactor">
    <cofactor evidence="10">
        <name>Zn(2+)</name>
        <dbReference type="ChEBI" id="CHEBI:29105"/>
    </cofactor>
    <text evidence="10">Binds 1 zinc ion per subunit.</text>
</comment>
<evidence type="ECO:0000256" key="11">
    <source>
        <dbReference type="SAM" id="MobiDB-lite"/>
    </source>
</evidence>
<gene>
    <name evidence="14" type="ORF">RM572_25045</name>
</gene>